<comment type="caution">
    <text evidence="1">The sequence shown here is derived from an EMBL/GenBank/DDBJ whole genome shotgun (WGS) entry which is preliminary data.</text>
</comment>
<gene>
    <name evidence="1" type="ORF">FRZ00_19690</name>
</gene>
<proteinExistence type="predicted"/>
<sequence length="201" mass="22408">MELKTGVAPCLRCAESTDPDAVHVVYLMHFPRLAAYKIGITSTELRHDRIASHVAQGGTLLERYEVPNREAARTVEEFVLRTVKDYPSNCTEREFPQDGYTETWSDGGPGIDLGKVIARLAQEEAPGFDRLRKLKAYFDEEPVAIEELVAFRRIEAIEVDGVEVLHVGVSEPLEQVLRKIRAGRAVQGRGPGLPARSEQAR</sequence>
<dbReference type="AlphaFoldDB" id="A0A5N5W6K3"/>
<protein>
    <submittedName>
        <fullName evidence="1">Uncharacterized protein</fullName>
    </submittedName>
</protein>
<evidence type="ECO:0000313" key="1">
    <source>
        <dbReference type="EMBL" id="KAB7842620.1"/>
    </source>
</evidence>
<keyword evidence="2" id="KW-1185">Reference proteome</keyword>
<dbReference type="OrthoDB" id="4167972at2"/>
<accession>A0A5N5W6K3</accession>
<reference evidence="1 2" key="1">
    <citation type="journal article" date="2019" name="Microb. Cell Fact.">
        <title>Exploring novel herbicidin analogues by transcriptional regulator overexpression and MS/MS molecular networking.</title>
        <authorList>
            <person name="Shi Y."/>
            <person name="Gu R."/>
            <person name="Li Y."/>
            <person name="Wang X."/>
            <person name="Ren W."/>
            <person name="Li X."/>
            <person name="Wang L."/>
            <person name="Xie Y."/>
            <person name="Hong B."/>
        </authorList>
    </citation>
    <scope>NUCLEOTIDE SEQUENCE [LARGE SCALE GENOMIC DNA]</scope>
    <source>
        <strain evidence="1 2">US-43</strain>
    </source>
</reference>
<organism evidence="1 2">
    <name type="scientific">Streptomyces mobaraensis</name>
    <name type="common">Streptoverticillium mobaraense</name>
    <dbReference type="NCBI Taxonomy" id="35621"/>
    <lineage>
        <taxon>Bacteria</taxon>
        <taxon>Bacillati</taxon>
        <taxon>Actinomycetota</taxon>
        <taxon>Actinomycetes</taxon>
        <taxon>Kitasatosporales</taxon>
        <taxon>Streptomycetaceae</taxon>
        <taxon>Streptomyces</taxon>
    </lineage>
</organism>
<dbReference type="RefSeq" id="WP_152264368.1">
    <property type="nucleotide sequence ID" value="NZ_VOKX01000037.1"/>
</dbReference>
<name>A0A5N5W6K3_STRMB</name>
<evidence type="ECO:0000313" key="2">
    <source>
        <dbReference type="Proteomes" id="UP000327000"/>
    </source>
</evidence>
<dbReference type="EMBL" id="VOKX01000037">
    <property type="protein sequence ID" value="KAB7842620.1"/>
    <property type="molecule type" value="Genomic_DNA"/>
</dbReference>
<dbReference type="Proteomes" id="UP000327000">
    <property type="component" value="Unassembled WGS sequence"/>
</dbReference>